<sequence length="102" mass="11343">MKKYSQLSLLLLFLLVVVSSSSPNVEEEDVLRVGKGLVVKKSRRKSLVSTEFGEISAVDIKDENGVSYHLQFITLEPNSLFLPVLLHADMVFYVQTGTLLCA</sequence>
<dbReference type="InterPro" id="IPR011051">
    <property type="entry name" value="RmlC_Cupin_sf"/>
</dbReference>
<feature type="chain" id="PRO_5042913585" evidence="1">
    <location>
        <begin position="22"/>
        <end position="102"/>
    </location>
</feature>
<keyword evidence="1" id="KW-0732">Signal</keyword>
<organism evidence="2 3">
    <name type="scientific">Dillenia turbinata</name>
    <dbReference type="NCBI Taxonomy" id="194707"/>
    <lineage>
        <taxon>Eukaryota</taxon>
        <taxon>Viridiplantae</taxon>
        <taxon>Streptophyta</taxon>
        <taxon>Embryophyta</taxon>
        <taxon>Tracheophyta</taxon>
        <taxon>Spermatophyta</taxon>
        <taxon>Magnoliopsida</taxon>
        <taxon>eudicotyledons</taxon>
        <taxon>Gunneridae</taxon>
        <taxon>Pentapetalae</taxon>
        <taxon>Dilleniales</taxon>
        <taxon>Dilleniaceae</taxon>
        <taxon>Dillenia</taxon>
    </lineage>
</organism>
<dbReference type="SUPFAM" id="SSF51182">
    <property type="entry name" value="RmlC-like cupins"/>
    <property type="match status" value="1"/>
</dbReference>
<dbReference type="Proteomes" id="UP001370490">
    <property type="component" value="Unassembled WGS sequence"/>
</dbReference>
<evidence type="ECO:0000313" key="2">
    <source>
        <dbReference type="EMBL" id="KAK6924324.1"/>
    </source>
</evidence>
<evidence type="ECO:0000256" key="1">
    <source>
        <dbReference type="SAM" id="SignalP"/>
    </source>
</evidence>
<accession>A0AAN8V0L3</accession>
<gene>
    <name evidence="2" type="ORF">RJ641_010524</name>
</gene>
<name>A0AAN8V0L3_9MAGN</name>
<protein>
    <submittedName>
        <fullName evidence="2">Uncharacterized protein</fullName>
    </submittedName>
</protein>
<dbReference type="PANTHER" id="PTHR31189:SF7">
    <property type="entry name" value="OS03G0197300 PROTEIN"/>
    <property type="match status" value="1"/>
</dbReference>
<evidence type="ECO:0000313" key="3">
    <source>
        <dbReference type="Proteomes" id="UP001370490"/>
    </source>
</evidence>
<dbReference type="AlphaFoldDB" id="A0AAN8V0L3"/>
<reference evidence="2 3" key="1">
    <citation type="submission" date="2023-12" db="EMBL/GenBank/DDBJ databases">
        <title>A high-quality genome assembly for Dillenia turbinata (Dilleniales).</title>
        <authorList>
            <person name="Chanderbali A."/>
        </authorList>
    </citation>
    <scope>NUCLEOTIDE SEQUENCE [LARGE SCALE GENOMIC DNA]</scope>
    <source>
        <strain evidence="2">LSX21</strain>
        <tissue evidence="2">Leaf</tissue>
    </source>
</reference>
<dbReference type="InterPro" id="IPR050253">
    <property type="entry name" value="Seed_Storage-Functional"/>
</dbReference>
<dbReference type="Gene3D" id="2.60.120.10">
    <property type="entry name" value="Jelly Rolls"/>
    <property type="match status" value="1"/>
</dbReference>
<proteinExistence type="predicted"/>
<feature type="signal peptide" evidence="1">
    <location>
        <begin position="1"/>
        <end position="21"/>
    </location>
</feature>
<keyword evidence="3" id="KW-1185">Reference proteome</keyword>
<comment type="caution">
    <text evidence="2">The sequence shown here is derived from an EMBL/GenBank/DDBJ whole genome shotgun (WGS) entry which is preliminary data.</text>
</comment>
<dbReference type="EMBL" id="JBAMMX010000017">
    <property type="protein sequence ID" value="KAK6924324.1"/>
    <property type="molecule type" value="Genomic_DNA"/>
</dbReference>
<dbReference type="PANTHER" id="PTHR31189">
    <property type="entry name" value="OS03G0336100 PROTEIN-RELATED"/>
    <property type="match status" value="1"/>
</dbReference>
<dbReference type="InterPro" id="IPR014710">
    <property type="entry name" value="RmlC-like_jellyroll"/>
</dbReference>